<comment type="similarity">
    <text evidence="1">Belongs to the PPP4R2 family.</text>
</comment>
<feature type="non-terminal residue" evidence="2">
    <location>
        <position position="32"/>
    </location>
</feature>
<reference evidence="2" key="2">
    <citation type="submission" date="2004-02" db="EMBL/GenBank/DDBJ databases">
        <authorList>
            <consortium name="Genoscope"/>
            <consortium name="Whitehead Institute Centre for Genome Research"/>
        </authorList>
    </citation>
    <scope>NUCLEOTIDE SEQUENCE</scope>
</reference>
<dbReference type="PANTHER" id="PTHR16487">
    <property type="entry name" value="PPP4R2-RELATED PROTEIN"/>
    <property type="match status" value="1"/>
</dbReference>
<dbReference type="OrthoDB" id="341898at2759"/>
<evidence type="ECO:0000256" key="1">
    <source>
        <dbReference type="ARBA" id="ARBA00009207"/>
    </source>
</evidence>
<dbReference type="GO" id="GO:0005634">
    <property type="term" value="C:nucleus"/>
    <property type="evidence" value="ECO:0007669"/>
    <property type="project" value="TreeGrafter"/>
</dbReference>
<dbReference type="GO" id="GO:0005737">
    <property type="term" value="C:cytoplasm"/>
    <property type="evidence" value="ECO:0007669"/>
    <property type="project" value="TreeGrafter"/>
</dbReference>
<dbReference type="KEGG" id="tng:GSTEN00012614G001"/>
<dbReference type="Pfam" id="PF09184">
    <property type="entry name" value="PPP4R2"/>
    <property type="match status" value="1"/>
</dbReference>
<organism evidence="2">
    <name type="scientific">Tetraodon nigroviridis</name>
    <name type="common">Spotted green pufferfish</name>
    <name type="synonym">Chelonodon nigroviridis</name>
    <dbReference type="NCBI Taxonomy" id="99883"/>
    <lineage>
        <taxon>Eukaryota</taxon>
        <taxon>Metazoa</taxon>
        <taxon>Chordata</taxon>
        <taxon>Craniata</taxon>
        <taxon>Vertebrata</taxon>
        <taxon>Euteleostomi</taxon>
        <taxon>Actinopterygii</taxon>
        <taxon>Neopterygii</taxon>
        <taxon>Teleostei</taxon>
        <taxon>Neoteleostei</taxon>
        <taxon>Acanthomorphata</taxon>
        <taxon>Eupercaria</taxon>
        <taxon>Tetraodontiformes</taxon>
        <taxon>Tetradontoidea</taxon>
        <taxon>Tetraodontidae</taxon>
        <taxon>Tetraodon</taxon>
    </lineage>
</organism>
<dbReference type="GO" id="GO:0019888">
    <property type="term" value="F:protein phosphatase regulator activity"/>
    <property type="evidence" value="ECO:0007669"/>
    <property type="project" value="InterPro"/>
</dbReference>
<dbReference type="PANTHER" id="PTHR16487:SF0">
    <property type="entry name" value="PROTEIN PHOSPHATASE 4 REGULATORY SUBUNIT 2-RELATED"/>
    <property type="match status" value="1"/>
</dbReference>
<name>Q4SU57_TETNG</name>
<dbReference type="InterPro" id="IPR015267">
    <property type="entry name" value="PPP4R2"/>
</dbReference>
<dbReference type="GO" id="GO:0030289">
    <property type="term" value="C:protein phosphatase 4 complex"/>
    <property type="evidence" value="ECO:0007669"/>
    <property type="project" value="InterPro"/>
</dbReference>
<feature type="non-terminal residue" evidence="2">
    <location>
        <position position="1"/>
    </location>
</feature>
<gene>
    <name evidence="2" type="ORF">GSTENG00012614001</name>
</gene>
<evidence type="ECO:0000313" key="2">
    <source>
        <dbReference type="EMBL" id="CAF95825.1"/>
    </source>
</evidence>
<accession>Q4SU57</accession>
<protein>
    <submittedName>
        <fullName evidence="2">(spotted green pufferfish) hypothetical protein</fullName>
    </submittedName>
</protein>
<reference evidence="2" key="1">
    <citation type="journal article" date="2004" name="Nature">
        <title>Genome duplication in the teleost fish Tetraodon nigroviridis reveals the early vertebrate proto-karyotype.</title>
        <authorList>
            <person name="Jaillon O."/>
            <person name="Aury J.-M."/>
            <person name="Brunet F."/>
            <person name="Petit J.-L."/>
            <person name="Stange-Thomann N."/>
            <person name="Mauceli E."/>
            <person name="Bouneau L."/>
            <person name="Fischer C."/>
            <person name="Ozouf-Costaz C."/>
            <person name="Bernot A."/>
            <person name="Nicaud S."/>
            <person name="Jaffe D."/>
            <person name="Fisher S."/>
            <person name="Lutfalla G."/>
            <person name="Dossat C."/>
            <person name="Segurens B."/>
            <person name="Dasilva C."/>
            <person name="Salanoubat M."/>
            <person name="Levy M."/>
            <person name="Boudet N."/>
            <person name="Castellano S."/>
            <person name="Anthouard V."/>
            <person name="Jubin C."/>
            <person name="Castelli V."/>
            <person name="Katinka M."/>
            <person name="Vacherie B."/>
            <person name="Biemont C."/>
            <person name="Skalli Z."/>
            <person name="Cattolico L."/>
            <person name="Poulain J."/>
            <person name="De Berardinis V."/>
            <person name="Cruaud C."/>
            <person name="Duprat S."/>
            <person name="Brottier P."/>
            <person name="Coutanceau J.-P."/>
            <person name="Gouzy J."/>
            <person name="Parra G."/>
            <person name="Lardier G."/>
            <person name="Chapple C."/>
            <person name="McKernan K.J."/>
            <person name="McEwan P."/>
            <person name="Bosak S."/>
            <person name="Kellis M."/>
            <person name="Volff J.-N."/>
            <person name="Guigo R."/>
            <person name="Zody M.C."/>
            <person name="Mesirov J."/>
            <person name="Lindblad-Toh K."/>
            <person name="Birren B."/>
            <person name="Nusbaum C."/>
            <person name="Kahn D."/>
            <person name="Robinson-Rechavi M."/>
            <person name="Laudet V."/>
            <person name="Schachter V."/>
            <person name="Quetier F."/>
            <person name="Saurin W."/>
            <person name="Scarpelli C."/>
            <person name="Wincker P."/>
            <person name="Lander E.S."/>
            <person name="Weissenbach J."/>
            <person name="Roest Crollius H."/>
        </authorList>
    </citation>
    <scope>NUCLEOTIDE SEQUENCE [LARGE SCALE GENOMIC DNA]</scope>
</reference>
<sequence length="32" mass="3735">IPFTIQRLCELLTDPKRNYTGIDKFLLGLEKV</sequence>
<dbReference type="AlphaFoldDB" id="Q4SU57"/>
<dbReference type="EMBL" id="CAAE01014019">
    <property type="protein sequence ID" value="CAF95825.1"/>
    <property type="molecule type" value="Genomic_DNA"/>
</dbReference>
<comment type="caution">
    <text evidence="2">The sequence shown here is derived from an EMBL/GenBank/DDBJ whole genome shotgun (WGS) entry which is preliminary data.</text>
</comment>
<proteinExistence type="inferred from homology"/>